<dbReference type="SUPFAM" id="SSF55073">
    <property type="entry name" value="Nucleotide cyclase"/>
    <property type="match status" value="1"/>
</dbReference>
<comment type="catalytic activity">
    <reaction evidence="3">
        <text>3',3'-c-di-GMP + H2O = 5'-phosphoguanylyl(3'-&gt;5')guanosine + H(+)</text>
        <dbReference type="Rhea" id="RHEA:24902"/>
        <dbReference type="ChEBI" id="CHEBI:15377"/>
        <dbReference type="ChEBI" id="CHEBI:15378"/>
        <dbReference type="ChEBI" id="CHEBI:58754"/>
        <dbReference type="ChEBI" id="CHEBI:58805"/>
        <dbReference type="EC" id="3.1.4.52"/>
    </reaction>
</comment>
<dbReference type="InterPro" id="IPR001633">
    <property type="entry name" value="EAL_dom"/>
</dbReference>
<dbReference type="InterPro" id="IPR029787">
    <property type="entry name" value="Nucleotide_cyclase"/>
</dbReference>
<gene>
    <name evidence="8" type="ordered locus">Entcl_0775</name>
</gene>
<dbReference type="SMART" id="SM00091">
    <property type="entry name" value="PAS"/>
    <property type="match status" value="2"/>
</dbReference>
<sequence length="802" mass="89719">MPTKKIRAAAEVHHNDTLLSALEQNILGVILIDELDKIIFFNSAAEELWGYRRDEVLGQNVSVLVPSSLRTAHPQYIQHNREGGQSRVEGMSRELLLERKDGSGLWTRFALSRFSASGKTGYLALVRDASQEVIQREQSRLLLLAVDHLTKPVVVMDPEFHIVQFNRAFAGLSGLSGHDVMGKRLDEALTIPASWTREQQKLQKLLHNNVRSREEFQAVDGSGEAVWLNASLNPIFDKDNQVQNLVVTFYDVTEERKIRDFESTLLSAICNYHPFDELCDILCQSIVSVIGGSQVAFELMSPHRVFIAGEAPPLPGTKHTVTIPLPDKQPGAVLTVHTPAGLGGAVLTERMISISQYMATLLLAQEHSRQQIDSLIKFDRLTGLPNRNHMHHFLDQLILNGEGAAPVIFLMSIDHFQDVIDSHGYAVADQVLVTVANRLSGILRPGQYLCRTEGAEFVLIDQESDLSNMTRVSEALEHLISASFQIDGLSFFLTLSIGISHEAGRSQDWLLSTAHRAMELVRKTGGNNREFFSPELSKAVNERLLLGAALKRAVSDSHLRLVYQPQIYANTGALYGCEALIRWNDPEHGEVPPSRFIPLAEETGEYEEIGLWVIREACRQLAEWRALRIDIPVISVNLSARHFQNRRFPDQVLSVMKEFGIPGEQLMLEITESMMLTDDEEVLRRIQILRNAGLGLSIDDFGTGFSGLSRLARFPVTEIKIDKSFVSGYPEDNRQRSLLEAIIGIGQSFSLNVIAEGVETSEQFQLLRELGCPVIQGYYYSRPIPASEIPGWYRRVSHLPGN</sequence>
<dbReference type="CDD" id="cd01948">
    <property type="entry name" value="EAL"/>
    <property type="match status" value="1"/>
</dbReference>
<dbReference type="Proteomes" id="UP000006872">
    <property type="component" value="Chromosome"/>
</dbReference>
<dbReference type="InterPro" id="IPR000700">
    <property type="entry name" value="PAS-assoc_C"/>
</dbReference>
<feature type="domain" description="PAS" evidence="4">
    <location>
        <begin position="14"/>
        <end position="84"/>
    </location>
</feature>
<dbReference type="EMBL" id="CP002272">
    <property type="protein sequence ID" value="ADO47050.1"/>
    <property type="molecule type" value="Genomic_DNA"/>
</dbReference>
<accession>E3G435</accession>
<dbReference type="SUPFAM" id="SSF141868">
    <property type="entry name" value="EAL domain-like"/>
    <property type="match status" value="1"/>
</dbReference>
<organism evidence="8 9">
    <name type="scientific">Enterobacter lignolyticus (strain SCF1)</name>
    <dbReference type="NCBI Taxonomy" id="701347"/>
    <lineage>
        <taxon>Bacteria</taxon>
        <taxon>Pseudomonadati</taxon>
        <taxon>Pseudomonadota</taxon>
        <taxon>Gammaproteobacteria</taxon>
        <taxon>Enterobacterales</taxon>
        <taxon>Enterobacteriaceae</taxon>
        <taxon>Pluralibacter</taxon>
    </lineage>
</organism>
<feature type="domain" description="GGDEF" evidence="7">
    <location>
        <begin position="404"/>
        <end position="534"/>
    </location>
</feature>
<dbReference type="Gene3D" id="3.20.20.450">
    <property type="entry name" value="EAL domain"/>
    <property type="match status" value="1"/>
</dbReference>
<evidence type="ECO:0000256" key="1">
    <source>
        <dbReference type="ARBA" id="ARBA00012282"/>
    </source>
</evidence>
<keyword evidence="2" id="KW-0973">c-di-GMP</keyword>
<dbReference type="KEGG" id="esc:Entcl_0775"/>
<dbReference type="InterPro" id="IPR043128">
    <property type="entry name" value="Rev_trsase/Diguanyl_cyclase"/>
</dbReference>
<evidence type="ECO:0000313" key="8">
    <source>
        <dbReference type="EMBL" id="ADO47050.1"/>
    </source>
</evidence>
<evidence type="ECO:0000259" key="4">
    <source>
        <dbReference type="PROSITE" id="PS50112"/>
    </source>
</evidence>
<protein>
    <recommendedName>
        <fullName evidence="1">cyclic-guanylate-specific phosphodiesterase</fullName>
        <ecNumber evidence="1">3.1.4.52</ecNumber>
    </recommendedName>
</protein>
<dbReference type="eggNOG" id="COG5001">
    <property type="taxonomic scope" value="Bacteria"/>
</dbReference>
<reference evidence="8 9" key="2">
    <citation type="journal article" date="2011" name="Stand. Genomic Sci.">
        <title>Complete genome sequence of 'Enterobacter lignolyticus' SCF1.</title>
        <authorList>
            <person name="Deangelis K.M."/>
            <person name="D'Haeseleer P."/>
            <person name="Chivian D."/>
            <person name="Fortney J.L."/>
            <person name="Khudyakov J."/>
            <person name="Simmons B."/>
            <person name="Woo H."/>
            <person name="Arkin A.P."/>
            <person name="Davenport K.W."/>
            <person name="Goodwin L."/>
            <person name="Chen A."/>
            <person name="Ivanova N."/>
            <person name="Kyrpides N.C."/>
            <person name="Mavromatis K."/>
            <person name="Woyke T."/>
            <person name="Hazen T.C."/>
        </authorList>
    </citation>
    <scope>NUCLEOTIDE SEQUENCE [LARGE SCALE GENOMIC DNA]</scope>
    <source>
        <strain evidence="8 9">SCF1</strain>
    </source>
</reference>
<dbReference type="InterPro" id="IPR000160">
    <property type="entry name" value="GGDEF_dom"/>
</dbReference>
<feature type="domain" description="PAS" evidence="4">
    <location>
        <begin position="138"/>
        <end position="209"/>
    </location>
</feature>
<dbReference type="Pfam" id="PF08448">
    <property type="entry name" value="PAS_4"/>
    <property type="match status" value="1"/>
</dbReference>
<dbReference type="InterPro" id="IPR013656">
    <property type="entry name" value="PAS_4"/>
</dbReference>
<dbReference type="SUPFAM" id="SSF55785">
    <property type="entry name" value="PYP-like sensor domain (PAS domain)"/>
    <property type="match status" value="2"/>
</dbReference>
<keyword evidence="9" id="KW-1185">Reference proteome</keyword>
<dbReference type="CDD" id="cd01949">
    <property type="entry name" value="GGDEF"/>
    <property type="match status" value="1"/>
</dbReference>
<dbReference type="RefSeq" id="WP_013364802.1">
    <property type="nucleotide sequence ID" value="NC_014618.1"/>
</dbReference>
<dbReference type="InterPro" id="IPR035965">
    <property type="entry name" value="PAS-like_dom_sf"/>
</dbReference>
<dbReference type="PIRSF" id="PIRSF005925">
    <property type="entry name" value="Dos"/>
    <property type="match status" value="1"/>
</dbReference>
<dbReference type="Pfam" id="PF13426">
    <property type="entry name" value="PAS_9"/>
    <property type="match status" value="1"/>
</dbReference>
<dbReference type="NCBIfam" id="NF008467">
    <property type="entry name" value="PRK11359.1"/>
    <property type="match status" value="1"/>
</dbReference>
<dbReference type="SMART" id="SM00052">
    <property type="entry name" value="EAL"/>
    <property type="match status" value="1"/>
</dbReference>
<dbReference type="Gene3D" id="3.30.450.20">
    <property type="entry name" value="PAS domain"/>
    <property type="match status" value="2"/>
</dbReference>
<dbReference type="EC" id="3.1.4.52" evidence="1"/>
<evidence type="ECO:0000256" key="3">
    <source>
        <dbReference type="ARBA" id="ARBA00034290"/>
    </source>
</evidence>
<dbReference type="PROSITE" id="PS50883">
    <property type="entry name" value="EAL"/>
    <property type="match status" value="1"/>
</dbReference>
<evidence type="ECO:0000259" key="7">
    <source>
        <dbReference type="PROSITE" id="PS50887"/>
    </source>
</evidence>
<dbReference type="PROSITE" id="PS50113">
    <property type="entry name" value="PAC"/>
    <property type="match status" value="1"/>
</dbReference>
<dbReference type="HOGENOM" id="CLU_000445_70_20_6"/>
<dbReference type="PROSITE" id="PS50112">
    <property type="entry name" value="PAS"/>
    <property type="match status" value="2"/>
</dbReference>
<dbReference type="CDD" id="cd00130">
    <property type="entry name" value="PAS"/>
    <property type="match status" value="2"/>
</dbReference>
<dbReference type="PANTHER" id="PTHR44757">
    <property type="entry name" value="DIGUANYLATE CYCLASE DGCP"/>
    <property type="match status" value="1"/>
</dbReference>
<reference evidence="9" key="1">
    <citation type="submission" date="2010-10" db="EMBL/GenBank/DDBJ databases">
        <title>Complete sequence of Enterobacter cloacae SCF1.</title>
        <authorList>
            <consortium name="US DOE Joint Genome Institute"/>
            <person name="Lucas S."/>
            <person name="Copeland A."/>
            <person name="Lapidus A."/>
            <person name="Cheng J.-F."/>
            <person name="Bruce D."/>
            <person name="Goodwin L."/>
            <person name="Pitluck S."/>
            <person name="Davenport K."/>
            <person name="Detter J.C."/>
            <person name="Han C."/>
            <person name="Tapia R."/>
            <person name="Land M."/>
            <person name="Hauser L."/>
            <person name="Chang Y.-J."/>
            <person name="Jeffries C."/>
            <person name="Kyrpides N."/>
            <person name="Ivanova N."/>
            <person name="Mikhailova N."/>
            <person name="DeAngelis K."/>
            <person name="Arkin A.P."/>
            <person name="Chivian D."/>
            <person name="Edwards B."/>
            <person name="Woo H."/>
            <person name="Hazen T.C."/>
            <person name="Woyke T."/>
        </authorList>
    </citation>
    <scope>NUCLEOTIDE SEQUENCE [LARGE SCALE GENOMIC DNA]</scope>
    <source>
        <strain evidence="9">SCF1</strain>
    </source>
</reference>
<dbReference type="NCBIfam" id="TIGR00229">
    <property type="entry name" value="sensory_box"/>
    <property type="match status" value="2"/>
</dbReference>
<dbReference type="InterPro" id="IPR012226">
    <property type="entry name" value="Diguanyl_cyclase/Pdiesterase"/>
</dbReference>
<dbReference type="InterPro" id="IPR035919">
    <property type="entry name" value="EAL_sf"/>
</dbReference>
<dbReference type="STRING" id="701347.Entcl_0775"/>
<evidence type="ECO:0000259" key="6">
    <source>
        <dbReference type="PROSITE" id="PS50883"/>
    </source>
</evidence>
<evidence type="ECO:0000256" key="2">
    <source>
        <dbReference type="ARBA" id="ARBA00022636"/>
    </source>
</evidence>
<dbReference type="InterPro" id="IPR000014">
    <property type="entry name" value="PAS"/>
</dbReference>
<dbReference type="Gene3D" id="3.30.70.270">
    <property type="match status" value="1"/>
</dbReference>
<proteinExistence type="predicted"/>
<name>E3G435_ENTLS</name>
<feature type="domain" description="PAC" evidence="5">
    <location>
        <begin position="212"/>
        <end position="264"/>
    </location>
</feature>
<dbReference type="GO" id="GO:0071111">
    <property type="term" value="F:cyclic-guanylate-specific phosphodiesterase activity"/>
    <property type="evidence" value="ECO:0007669"/>
    <property type="project" value="UniProtKB-EC"/>
</dbReference>
<dbReference type="FunFam" id="3.20.20.450:FF:000001">
    <property type="entry name" value="Cyclic di-GMP phosphodiesterase yahA"/>
    <property type="match status" value="1"/>
</dbReference>
<dbReference type="InterPro" id="IPR001610">
    <property type="entry name" value="PAC"/>
</dbReference>
<dbReference type="Pfam" id="PF00563">
    <property type="entry name" value="EAL"/>
    <property type="match status" value="1"/>
</dbReference>
<evidence type="ECO:0000313" key="9">
    <source>
        <dbReference type="Proteomes" id="UP000006872"/>
    </source>
</evidence>
<feature type="domain" description="EAL" evidence="6">
    <location>
        <begin position="543"/>
        <end position="797"/>
    </location>
</feature>
<evidence type="ECO:0000259" key="5">
    <source>
        <dbReference type="PROSITE" id="PS50113"/>
    </source>
</evidence>
<dbReference type="Pfam" id="PF00990">
    <property type="entry name" value="GGDEF"/>
    <property type="match status" value="1"/>
</dbReference>
<dbReference type="SMART" id="SM00086">
    <property type="entry name" value="PAC"/>
    <property type="match status" value="2"/>
</dbReference>
<dbReference type="InterPro" id="IPR052155">
    <property type="entry name" value="Biofilm_reg_signaling"/>
</dbReference>
<dbReference type="SMART" id="SM00267">
    <property type="entry name" value="GGDEF"/>
    <property type="match status" value="1"/>
</dbReference>
<dbReference type="AlphaFoldDB" id="E3G435"/>
<dbReference type="eggNOG" id="COG2202">
    <property type="taxonomic scope" value="Bacteria"/>
</dbReference>
<dbReference type="PANTHER" id="PTHR44757:SF2">
    <property type="entry name" value="BIOFILM ARCHITECTURE MAINTENANCE PROTEIN MBAA"/>
    <property type="match status" value="1"/>
</dbReference>
<dbReference type="PROSITE" id="PS50887">
    <property type="entry name" value="GGDEF"/>
    <property type="match status" value="1"/>
</dbReference>
<dbReference type="NCBIfam" id="TIGR00254">
    <property type="entry name" value="GGDEF"/>
    <property type="match status" value="1"/>
</dbReference>